<evidence type="ECO:0000256" key="1">
    <source>
        <dbReference type="SAM" id="MobiDB-lite"/>
    </source>
</evidence>
<evidence type="ECO:0000313" key="3">
    <source>
        <dbReference type="Proteomes" id="UP000789508"/>
    </source>
</evidence>
<sequence>MSSDRQSTNESEKTLSLEPSILSRTSPSKIRKLFVFESTISNFEKHQYITNSTNSVSTYWLLLDSNNNYERDIETDSSYEFQGLCPERPKDIRKTQQQRLQQELPLATTTMESNSNIIHQSKGARNLLNEKWKKSQNNDNSKGMDFDIKQNSSKGKKQGMQQDTLLTQQAPSFTGYCCDANSVQSTPRNGMSNNNYERDDDNIEVSNGSEFQSPTFSKAKIYQESTQLQQQQQLYRIRESSSSSTGQRGKKSAN</sequence>
<accession>A0A9N9DG19</accession>
<protein>
    <submittedName>
        <fullName evidence="2">9088_t:CDS:1</fullName>
    </submittedName>
</protein>
<gene>
    <name evidence="2" type="ORF">ALEPTO_LOCUS9640</name>
</gene>
<dbReference type="Proteomes" id="UP000789508">
    <property type="component" value="Unassembled WGS sequence"/>
</dbReference>
<feature type="compositionally biased region" description="Polar residues" evidence="1">
    <location>
        <begin position="149"/>
        <end position="161"/>
    </location>
</feature>
<feature type="compositionally biased region" description="Polar residues" evidence="1">
    <location>
        <begin position="185"/>
        <end position="195"/>
    </location>
</feature>
<feature type="region of interest" description="Disordered" evidence="1">
    <location>
        <begin position="134"/>
        <end position="161"/>
    </location>
</feature>
<dbReference type="AlphaFoldDB" id="A0A9N9DG19"/>
<feature type="region of interest" description="Disordered" evidence="1">
    <location>
        <begin position="1"/>
        <end position="20"/>
    </location>
</feature>
<comment type="caution">
    <text evidence="2">The sequence shown here is derived from an EMBL/GenBank/DDBJ whole genome shotgun (WGS) entry which is preliminary data.</text>
</comment>
<feature type="region of interest" description="Disordered" evidence="1">
    <location>
        <begin position="230"/>
        <end position="254"/>
    </location>
</feature>
<feature type="region of interest" description="Disordered" evidence="1">
    <location>
        <begin position="185"/>
        <end position="212"/>
    </location>
</feature>
<organism evidence="2 3">
    <name type="scientific">Ambispora leptoticha</name>
    <dbReference type="NCBI Taxonomy" id="144679"/>
    <lineage>
        <taxon>Eukaryota</taxon>
        <taxon>Fungi</taxon>
        <taxon>Fungi incertae sedis</taxon>
        <taxon>Mucoromycota</taxon>
        <taxon>Glomeromycotina</taxon>
        <taxon>Glomeromycetes</taxon>
        <taxon>Archaeosporales</taxon>
        <taxon>Ambisporaceae</taxon>
        <taxon>Ambispora</taxon>
    </lineage>
</organism>
<dbReference type="EMBL" id="CAJVPS010007900">
    <property type="protein sequence ID" value="CAG8638931.1"/>
    <property type="molecule type" value="Genomic_DNA"/>
</dbReference>
<keyword evidence="3" id="KW-1185">Reference proteome</keyword>
<reference evidence="2" key="1">
    <citation type="submission" date="2021-06" db="EMBL/GenBank/DDBJ databases">
        <authorList>
            <person name="Kallberg Y."/>
            <person name="Tangrot J."/>
            <person name="Rosling A."/>
        </authorList>
    </citation>
    <scope>NUCLEOTIDE SEQUENCE</scope>
    <source>
        <strain evidence="2">FL130A</strain>
    </source>
</reference>
<evidence type="ECO:0000313" key="2">
    <source>
        <dbReference type="EMBL" id="CAG8638931.1"/>
    </source>
</evidence>
<proteinExistence type="predicted"/>
<name>A0A9N9DG19_9GLOM</name>